<comment type="caution">
    <text evidence="9">The sequence shown here is derived from an EMBL/GenBank/DDBJ whole genome shotgun (WGS) entry which is preliminary data.</text>
</comment>
<feature type="binding site" description="axial binding residue" evidence="6">
    <location>
        <position position="75"/>
    </location>
    <ligand>
        <name>heme c</name>
        <dbReference type="ChEBI" id="CHEBI:61717"/>
        <label>1</label>
    </ligand>
    <ligandPart>
        <name>Fe</name>
        <dbReference type="ChEBI" id="CHEBI:18248"/>
    </ligandPart>
</feature>
<dbReference type="InterPro" id="IPR053591">
    <property type="entry name" value="Cytochrome_c"/>
</dbReference>
<evidence type="ECO:0000313" key="10">
    <source>
        <dbReference type="Proteomes" id="UP000031433"/>
    </source>
</evidence>
<feature type="binding site" description="covalent" evidence="6">
    <location>
        <position position="85"/>
    </location>
    <ligand>
        <name>heme c</name>
        <dbReference type="ChEBI" id="CHEBI:61717"/>
        <label>2</label>
    </ligand>
</feature>
<dbReference type="CDD" id="cd08168">
    <property type="entry name" value="Cytochrom_C3"/>
    <property type="match status" value="1"/>
</dbReference>
<evidence type="ECO:0000256" key="7">
    <source>
        <dbReference type="SAM" id="SignalP"/>
    </source>
</evidence>
<dbReference type="InterPro" id="IPR029467">
    <property type="entry name" value="Cyt_c7-like"/>
</dbReference>
<feature type="binding site" description="axial binding residue" evidence="6">
    <location>
        <position position="71"/>
    </location>
    <ligand>
        <name>heme c</name>
        <dbReference type="ChEBI" id="CHEBI:61717"/>
        <label>1</label>
    </ligand>
    <ligandPart>
        <name>Fe</name>
        <dbReference type="ChEBI" id="CHEBI:18248"/>
    </ligandPart>
</feature>
<keyword evidence="1" id="KW-0813">Transport</keyword>
<dbReference type="GO" id="GO:0009055">
    <property type="term" value="F:electron transfer activity"/>
    <property type="evidence" value="ECO:0007669"/>
    <property type="project" value="InterPro"/>
</dbReference>
<feature type="binding site" description="axial binding residue" evidence="6">
    <location>
        <position position="51"/>
    </location>
    <ligand>
        <name>heme c</name>
        <dbReference type="ChEBI" id="CHEBI:61717"/>
        <label>1</label>
    </ligand>
    <ligandPart>
        <name>Fe</name>
        <dbReference type="ChEBI" id="CHEBI:18248"/>
    </ligandPart>
</feature>
<evidence type="ECO:0000313" key="9">
    <source>
        <dbReference type="EMBL" id="KIE41289.1"/>
    </source>
</evidence>
<dbReference type="GO" id="GO:0020037">
    <property type="term" value="F:heme binding"/>
    <property type="evidence" value="ECO:0007669"/>
    <property type="project" value="InterPro"/>
</dbReference>
<dbReference type="InterPro" id="IPR002322">
    <property type="entry name" value="Cyt_c_III"/>
</dbReference>
<dbReference type="Pfam" id="PF14522">
    <property type="entry name" value="Cytochrome_C7"/>
    <property type="match status" value="1"/>
</dbReference>
<dbReference type="AlphaFoldDB" id="A0A0C1TKF1"/>
<feature type="binding site" description="axial binding residue" evidence="6">
    <location>
        <position position="37"/>
    </location>
    <ligand>
        <name>heme c</name>
        <dbReference type="ChEBI" id="CHEBI:61717"/>
        <label>1</label>
    </ligand>
    <ligandPart>
        <name>Fe</name>
        <dbReference type="ChEBI" id="CHEBI:18248"/>
    </ligandPart>
</feature>
<keyword evidence="10" id="KW-1185">Reference proteome</keyword>
<feature type="binding site" description="axial binding residue" evidence="6">
    <location>
        <position position="89"/>
    </location>
    <ligand>
        <name>heme c</name>
        <dbReference type="ChEBI" id="CHEBI:61717"/>
        <label>1</label>
    </ligand>
    <ligandPart>
        <name>Fe</name>
        <dbReference type="ChEBI" id="CHEBI:18248"/>
    </ligandPart>
</feature>
<name>A0A0C1TKF1_9BACT</name>
<reference evidence="9 10" key="1">
    <citation type="submission" date="2015-01" db="EMBL/GenBank/DDBJ databases">
        <title>Genome sequence of the anaerobic bacterium Geobacter soli GSS01, a dissimilatory Fe(III) reducer from soil.</title>
        <authorList>
            <person name="Yang G."/>
            <person name="Zhou S."/>
        </authorList>
    </citation>
    <scope>NUCLEOTIDE SEQUENCE [LARGE SCALE GENOMIC DNA]</scope>
    <source>
        <strain evidence="9 10">GSS01</strain>
    </source>
</reference>
<evidence type="ECO:0000256" key="6">
    <source>
        <dbReference type="PIRSR" id="PIRSR602322-1"/>
    </source>
</evidence>
<dbReference type="Proteomes" id="UP000031433">
    <property type="component" value="Unassembled WGS sequence"/>
</dbReference>
<keyword evidence="3 6" id="KW-0479">Metal-binding</keyword>
<evidence type="ECO:0000256" key="2">
    <source>
        <dbReference type="ARBA" id="ARBA00022617"/>
    </source>
</evidence>
<dbReference type="GO" id="GO:0046872">
    <property type="term" value="F:metal ion binding"/>
    <property type="evidence" value="ECO:0007669"/>
    <property type="project" value="UniProtKB-KW"/>
</dbReference>
<feature type="binding site" description="axial binding residue" evidence="6">
    <location>
        <position position="88"/>
    </location>
    <ligand>
        <name>heme c</name>
        <dbReference type="ChEBI" id="CHEBI:61717"/>
        <label>1</label>
    </ligand>
    <ligandPart>
        <name>Fe</name>
        <dbReference type="ChEBI" id="CHEBI:18248"/>
    </ligandPart>
</feature>
<keyword evidence="2 6" id="KW-0349">Heme</keyword>
<dbReference type="Gene3D" id="3.90.10.10">
    <property type="entry name" value="Cytochrome C3"/>
    <property type="match status" value="1"/>
</dbReference>
<gene>
    <name evidence="9" type="ORF">SE37_00875</name>
</gene>
<feature type="binding site" description="axial binding residue" evidence="6">
    <location>
        <position position="74"/>
    </location>
    <ligand>
        <name>heme c</name>
        <dbReference type="ChEBI" id="CHEBI:61717"/>
        <label>1</label>
    </ligand>
    <ligandPart>
        <name>Fe</name>
        <dbReference type="ChEBI" id="CHEBI:18248"/>
    </ligandPart>
</feature>
<evidence type="ECO:0000259" key="8">
    <source>
        <dbReference type="Pfam" id="PF14522"/>
    </source>
</evidence>
<sequence>MKKVIASLALSVFCAGLAFAADDIVLKAKNGDVKFPHKAHQKVIPDCKKCHEKGPGKIEGFGKEMAHGKGCKGCHEEMKQGPTKCGECHKK</sequence>
<dbReference type="RefSeq" id="WP_039642908.1">
    <property type="nucleotide sequence ID" value="NZ_JXBL01000001.1"/>
</dbReference>
<proteinExistence type="predicted"/>
<keyword evidence="7" id="KW-0732">Signal</keyword>
<keyword evidence="5 6" id="KW-0408">Iron</keyword>
<comment type="cofactor">
    <cofactor evidence="6">
        <name>heme c</name>
        <dbReference type="ChEBI" id="CHEBI:61717"/>
    </cofactor>
    <text evidence="6">Binds 4 heme c groups covalently per monomer.</text>
</comment>
<evidence type="ECO:0000256" key="1">
    <source>
        <dbReference type="ARBA" id="ARBA00022448"/>
    </source>
</evidence>
<feature type="chain" id="PRO_5002139332" evidence="7">
    <location>
        <begin position="21"/>
        <end position="91"/>
    </location>
</feature>
<feature type="binding site" description="axial binding residue" evidence="6">
    <location>
        <position position="40"/>
    </location>
    <ligand>
        <name>heme c</name>
        <dbReference type="ChEBI" id="CHEBI:61717"/>
        <label>1</label>
    </ligand>
    <ligandPart>
        <name>Fe</name>
        <dbReference type="ChEBI" id="CHEBI:18248"/>
    </ligandPart>
</feature>
<feature type="signal peptide" evidence="7">
    <location>
        <begin position="1"/>
        <end position="20"/>
    </location>
</feature>
<dbReference type="PRINTS" id="PR00609">
    <property type="entry name" value="CYTOCHROMEC3"/>
</dbReference>
<keyword evidence="4" id="KW-0249">Electron transport</keyword>
<feature type="domain" description="Cytochrome c7-like" evidence="8">
    <location>
        <begin position="33"/>
        <end position="90"/>
    </location>
</feature>
<dbReference type="InterPro" id="IPR036280">
    <property type="entry name" value="Multihaem_cyt_sf"/>
</dbReference>
<organism evidence="9 10">
    <name type="scientific">Geobacter soli</name>
    <dbReference type="NCBI Taxonomy" id="1510391"/>
    <lineage>
        <taxon>Bacteria</taxon>
        <taxon>Pseudomonadati</taxon>
        <taxon>Thermodesulfobacteriota</taxon>
        <taxon>Desulfuromonadia</taxon>
        <taxon>Geobacterales</taxon>
        <taxon>Geobacteraceae</taxon>
        <taxon>Geobacter</taxon>
    </lineage>
</organism>
<dbReference type="SUPFAM" id="SSF48695">
    <property type="entry name" value="Multiheme cytochromes"/>
    <property type="match status" value="1"/>
</dbReference>
<protein>
    <submittedName>
        <fullName evidence="9">Cytochrome C</fullName>
    </submittedName>
</protein>
<evidence type="ECO:0000256" key="4">
    <source>
        <dbReference type="ARBA" id="ARBA00022982"/>
    </source>
</evidence>
<accession>A0A0C1TKF1</accession>
<evidence type="ECO:0000256" key="5">
    <source>
        <dbReference type="ARBA" id="ARBA00023004"/>
    </source>
</evidence>
<dbReference type="FunFam" id="3.90.10.10:FF:000001">
    <property type="entry name" value="Cytochrome C"/>
    <property type="match status" value="1"/>
</dbReference>
<feature type="binding site" description="axial binding residue" evidence="6">
    <location>
        <position position="47"/>
    </location>
    <ligand>
        <name>heme c</name>
        <dbReference type="ChEBI" id="CHEBI:61717"/>
        <label>1</label>
    </ligand>
    <ligandPart>
        <name>Fe</name>
        <dbReference type="ChEBI" id="CHEBI:18248"/>
    </ligandPart>
</feature>
<dbReference type="EMBL" id="JXBL01000001">
    <property type="protein sequence ID" value="KIE41289.1"/>
    <property type="molecule type" value="Genomic_DNA"/>
</dbReference>
<feature type="binding site" description="axial binding residue" evidence="6">
    <location>
        <position position="50"/>
    </location>
    <ligand>
        <name>heme c</name>
        <dbReference type="ChEBI" id="CHEBI:61717"/>
        <label>1</label>
    </ligand>
    <ligandPart>
        <name>Fe</name>
        <dbReference type="ChEBI" id="CHEBI:18248"/>
    </ligandPart>
</feature>
<dbReference type="NCBIfam" id="NF043011">
    <property type="entry name" value="CytC7_Geobact"/>
    <property type="match status" value="1"/>
</dbReference>
<evidence type="ECO:0000256" key="3">
    <source>
        <dbReference type="ARBA" id="ARBA00022723"/>
    </source>
</evidence>